<reference evidence="2 3" key="1">
    <citation type="submission" date="2016-09" db="EMBL/GenBank/DDBJ databases">
        <title>Draft genome sequence for the type strain of Vulcanibacillus modesticaldus BR, a strictly anaerobic, moderately thermophilic, and nitrate-reducing bacterium from deep sea-hydrothermal vents of the Mid-Atlantic Ridge.</title>
        <authorList>
            <person name="Abin C.A."/>
            <person name="Hollibaugh J.T."/>
        </authorList>
    </citation>
    <scope>NUCLEOTIDE SEQUENCE [LARGE SCALE GENOMIC DNA]</scope>
    <source>
        <strain evidence="2 3">BR</strain>
    </source>
</reference>
<evidence type="ECO:0000313" key="3">
    <source>
        <dbReference type="Proteomes" id="UP000243739"/>
    </source>
</evidence>
<evidence type="ECO:0008006" key="4">
    <source>
        <dbReference type="Google" id="ProtNLM"/>
    </source>
</evidence>
<sequence>MLEYDVFVDESGNSGLNLFDYNQPYFWVSALIAPKNSNQVIDYEVKKLKDKIRVEELHGNELGLGRINKLAHDIIEVYREIKAKFIFVRVHKSHVSTMKFVDCLIDSAHNPAIPEFYYFFRENRIIIAHSISAYFGLELQKWFWEIYISGNVNEFKKLLLNFKDIYSYNMPDPRLKEIILDALNFAIDHPEEILDDFKNEFESPNLISFSLLLDGLKKSLPKNNSKIDSIIHDEQSQFAKYIKKMFEYLSKMTIKEQYSKFPVIEIDDKFNKSIEFSPSSKNAGLQLIDVTMWLLKQKIDKKKVIHGEASDLIHFISENGIILEFSHESQSEEVKKICQDLMSREFTTKQINQAEAYLSALEKERKNNIKNRM</sequence>
<dbReference type="AlphaFoldDB" id="A0A1D2YU19"/>
<protein>
    <recommendedName>
        <fullName evidence="4">DUF3800 domain-containing protein</fullName>
    </recommendedName>
</protein>
<dbReference type="Pfam" id="PF12686">
    <property type="entry name" value="DUF3800"/>
    <property type="match status" value="1"/>
</dbReference>
<dbReference type="Proteomes" id="UP000243739">
    <property type="component" value="Unassembled WGS sequence"/>
</dbReference>
<gene>
    <name evidence="2" type="ORF">BHF71_09970</name>
</gene>
<evidence type="ECO:0000313" key="2">
    <source>
        <dbReference type="EMBL" id="OEF99151.1"/>
    </source>
</evidence>
<dbReference type="InterPro" id="IPR024524">
    <property type="entry name" value="DUF3800"/>
</dbReference>
<proteinExistence type="predicted"/>
<dbReference type="STRING" id="337097.BHF71_09970"/>
<feature type="coiled-coil region" evidence="1">
    <location>
        <begin position="344"/>
        <end position="371"/>
    </location>
</feature>
<evidence type="ECO:0000256" key="1">
    <source>
        <dbReference type="SAM" id="Coils"/>
    </source>
</evidence>
<name>A0A1D2YU19_9BACI</name>
<dbReference type="RefSeq" id="WP_069656968.1">
    <property type="nucleotide sequence ID" value="NZ_MIJF01000032.1"/>
</dbReference>
<comment type="caution">
    <text evidence="2">The sequence shown here is derived from an EMBL/GenBank/DDBJ whole genome shotgun (WGS) entry which is preliminary data.</text>
</comment>
<keyword evidence="3" id="KW-1185">Reference proteome</keyword>
<keyword evidence="1" id="KW-0175">Coiled coil</keyword>
<accession>A0A1D2YU19</accession>
<organism evidence="2 3">
    <name type="scientific">Vulcanibacillus modesticaldus</name>
    <dbReference type="NCBI Taxonomy" id="337097"/>
    <lineage>
        <taxon>Bacteria</taxon>
        <taxon>Bacillati</taxon>
        <taxon>Bacillota</taxon>
        <taxon>Bacilli</taxon>
        <taxon>Bacillales</taxon>
        <taxon>Bacillaceae</taxon>
        <taxon>Vulcanibacillus</taxon>
    </lineage>
</organism>
<dbReference type="OrthoDB" id="6399948at2"/>
<dbReference type="EMBL" id="MIJF01000032">
    <property type="protein sequence ID" value="OEF99151.1"/>
    <property type="molecule type" value="Genomic_DNA"/>
</dbReference>